<feature type="compositionally biased region" description="Polar residues" evidence="1">
    <location>
        <begin position="283"/>
        <end position="292"/>
    </location>
</feature>
<feature type="region of interest" description="Disordered" evidence="1">
    <location>
        <begin position="232"/>
        <end position="321"/>
    </location>
</feature>
<feature type="compositionally biased region" description="Pro residues" evidence="1">
    <location>
        <begin position="297"/>
        <end position="316"/>
    </location>
</feature>
<dbReference type="EMBL" id="PQXN01000037">
    <property type="protein sequence ID" value="TGO60251.1"/>
    <property type="molecule type" value="Genomic_DNA"/>
</dbReference>
<keyword evidence="3" id="KW-1185">Reference proteome</keyword>
<evidence type="ECO:0000313" key="2">
    <source>
        <dbReference type="EMBL" id="TGO60251.1"/>
    </source>
</evidence>
<gene>
    <name evidence="2" type="ORF">BCON_0037g00520</name>
</gene>
<dbReference type="AlphaFoldDB" id="A0A4Z1IF34"/>
<reference evidence="2 3" key="1">
    <citation type="submission" date="2017-12" db="EMBL/GenBank/DDBJ databases">
        <title>Comparative genomics of Botrytis spp.</title>
        <authorList>
            <person name="Valero-Jimenez C.A."/>
            <person name="Tapia P."/>
            <person name="Veloso J."/>
            <person name="Silva-Moreno E."/>
            <person name="Staats M."/>
            <person name="Valdes J.H."/>
            <person name="Van Kan J.A.L."/>
        </authorList>
    </citation>
    <scope>NUCLEOTIDE SEQUENCE [LARGE SCALE GENOMIC DNA]</scope>
    <source>
        <strain evidence="2 3">MUCL11595</strain>
    </source>
</reference>
<evidence type="ECO:0000313" key="3">
    <source>
        <dbReference type="Proteomes" id="UP000297527"/>
    </source>
</evidence>
<protein>
    <submittedName>
        <fullName evidence="2">Uncharacterized protein</fullName>
    </submittedName>
</protein>
<dbReference type="OrthoDB" id="3553081at2759"/>
<sequence length="391" mass="44432">MTNPANMTSPQVHQYLGFLFYYGVYQIASKSLTISGLKQRGKFKLLAFMLTVKPYWLLVGAAYEIGEVCADITLEHLQKLFGEKKKNATENEEETEDKLHSSNYLEPISAIINYISSLLDGFEYNIVTGSDETHSYKRIIWKLKGKYKAEIDADIQKEMEVSSNLRHSESQSPLSQARERLFLDFMDFDTKEESQNHLDKHAIADETISPTFSLPPFQFTKLRSTIIIEAGDEDEADDEEEEMDSDLLTPSTSSGDWTPVEPPSTPSARPELTFEDEEEDMPSSGSLKPSNFSTPSSPIPTPAIPSSSPSPSPSSPSPTTTISGRPWHLFLVDTIYKCNNSLHHEWRTAELFNAWCSKDYWFAVTEGEIELLEKWKSWALDDRPVDQKWNW</sequence>
<organism evidence="2 3">
    <name type="scientific">Botryotinia convoluta</name>
    <dbReference type="NCBI Taxonomy" id="54673"/>
    <lineage>
        <taxon>Eukaryota</taxon>
        <taxon>Fungi</taxon>
        <taxon>Dikarya</taxon>
        <taxon>Ascomycota</taxon>
        <taxon>Pezizomycotina</taxon>
        <taxon>Leotiomycetes</taxon>
        <taxon>Helotiales</taxon>
        <taxon>Sclerotiniaceae</taxon>
        <taxon>Botryotinia</taxon>
    </lineage>
</organism>
<dbReference type="Proteomes" id="UP000297527">
    <property type="component" value="Unassembled WGS sequence"/>
</dbReference>
<name>A0A4Z1IF34_9HELO</name>
<feature type="compositionally biased region" description="Acidic residues" evidence="1">
    <location>
        <begin position="232"/>
        <end position="245"/>
    </location>
</feature>
<accession>A0A4Z1IF34</accession>
<comment type="caution">
    <text evidence="2">The sequence shown here is derived from an EMBL/GenBank/DDBJ whole genome shotgun (WGS) entry which is preliminary data.</text>
</comment>
<proteinExistence type="predicted"/>
<evidence type="ECO:0000256" key="1">
    <source>
        <dbReference type="SAM" id="MobiDB-lite"/>
    </source>
</evidence>